<sequence length="291" mass="33316">MKPPSFEEYCKRSNTSIACTSKACTIIPPNLGIKRPKFRLLNQLETATVLDIHNVYRSELAFGYHLKSYYIPSIANMNVLSYDKEAEFLAICSLYNTESKEPLNGVQEGRADMYGKNVFTSKINSLDHHWRSRLLRKATGFWFQQVKYLNEKQVQVAIDHYEKDKIVMQENKKANVECFTQLSWADTKFVGCAITYTGMGPTWAAVLVCVYYPSGNVEGGSMLRAGSPGRGCKKKNSIFKSLCGYIRFSKHDKFVSPLQEMFPRAKDKCRRHLMDNSILYLLLTVIYLSMK</sequence>
<dbReference type="SMART" id="SM00198">
    <property type="entry name" value="SCP"/>
    <property type="match status" value="1"/>
</dbReference>
<dbReference type="Gene3D" id="3.40.33.10">
    <property type="entry name" value="CAP"/>
    <property type="match status" value="1"/>
</dbReference>
<reference evidence="5" key="1">
    <citation type="submission" date="2025-08" db="UniProtKB">
        <authorList>
            <consortium name="RefSeq"/>
        </authorList>
    </citation>
    <scope>IDENTIFICATION</scope>
    <source>
        <tissue evidence="5">Whole Larva</tissue>
    </source>
</reference>
<dbReference type="InterPro" id="IPR035940">
    <property type="entry name" value="CAP_sf"/>
</dbReference>
<comment type="subcellular location">
    <subcellularLocation>
        <location evidence="1">Secreted</location>
    </subcellularLocation>
</comment>
<proteinExistence type="predicted"/>
<dbReference type="RefSeq" id="XP_017777760.1">
    <property type="nucleotide sequence ID" value="XM_017922271.1"/>
</dbReference>
<dbReference type="InterPro" id="IPR001283">
    <property type="entry name" value="CRISP-related"/>
</dbReference>
<keyword evidence="2" id="KW-0964">Secreted</keyword>
<evidence type="ECO:0000256" key="2">
    <source>
        <dbReference type="ARBA" id="ARBA00022525"/>
    </source>
</evidence>
<name>A0ABM1MT60_NICVS</name>
<accession>A0ABM1MT60</accession>
<evidence type="ECO:0000256" key="1">
    <source>
        <dbReference type="ARBA" id="ARBA00004613"/>
    </source>
</evidence>
<keyword evidence="4" id="KW-1185">Reference proteome</keyword>
<gene>
    <name evidence="5" type="primary">LOC108563531</name>
</gene>
<dbReference type="InterPro" id="IPR014044">
    <property type="entry name" value="CAP_dom"/>
</dbReference>
<dbReference type="GeneID" id="108563531"/>
<dbReference type="Proteomes" id="UP000695000">
    <property type="component" value="Unplaced"/>
</dbReference>
<evidence type="ECO:0000259" key="3">
    <source>
        <dbReference type="SMART" id="SM00198"/>
    </source>
</evidence>
<protein>
    <submittedName>
        <fullName evidence="5">Venom allergen 5-like</fullName>
    </submittedName>
</protein>
<evidence type="ECO:0000313" key="5">
    <source>
        <dbReference type="RefSeq" id="XP_017777760.1"/>
    </source>
</evidence>
<dbReference type="PANTHER" id="PTHR10334">
    <property type="entry name" value="CYSTEINE-RICH SECRETORY PROTEIN-RELATED"/>
    <property type="match status" value="1"/>
</dbReference>
<evidence type="ECO:0000313" key="4">
    <source>
        <dbReference type="Proteomes" id="UP000695000"/>
    </source>
</evidence>
<organism evidence="4 5">
    <name type="scientific">Nicrophorus vespilloides</name>
    <name type="common">Boreal carrion beetle</name>
    <dbReference type="NCBI Taxonomy" id="110193"/>
    <lineage>
        <taxon>Eukaryota</taxon>
        <taxon>Metazoa</taxon>
        <taxon>Ecdysozoa</taxon>
        <taxon>Arthropoda</taxon>
        <taxon>Hexapoda</taxon>
        <taxon>Insecta</taxon>
        <taxon>Pterygota</taxon>
        <taxon>Neoptera</taxon>
        <taxon>Endopterygota</taxon>
        <taxon>Coleoptera</taxon>
        <taxon>Polyphaga</taxon>
        <taxon>Staphyliniformia</taxon>
        <taxon>Silphidae</taxon>
        <taxon>Nicrophorinae</taxon>
        <taxon>Nicrophorus</taxon>
    </lineage>
</organism>
<dbReference type="Pfam" id="PF00188">
    <property type="entry name" value="CAP"/>
    <property type="match status" value="1"/>
</dbReference>
<dbReference type="SUPFAM" id="SSF55797">
    <property type="entry name" value="PR-1-like"/>
    <property type="match status" value="1"/>
</dbReference>
<dbReference type="CDD" id="cd05380">
    <property type="entry name" value="CAP_euk"/>
    <property type="match status" value="1"/>
</dbReference>
<feature type="domain" description="SCP" evidence="3">
    <location>
        <begin position="44"/>
        <end position="219"/>
    </location>
</feature>